<dbReference type="InterPro" id="IPR038765">
    <property type="entry name" value="Papain-like_cys_pep_sf"/>
</dbReference>
<dbReference type="Proteomes" id="UP000789833">
    <property type="component" value="Unassembled WGS sequence"/>
</dbReference>
<proteinExistence type="predicted"/>
<evidence type="ECO:0008006" key="3">
    <source>
        <dbReference type="Google" id="ProtNLM"/>
    </source>
</evidence>
<organism evidence="1 2">
    <name type="scientific">Sutcliffiella rhizosphaerae</name>
    <dbReference type="NCBI Taxonomy" id="2880967"/>
    <lineage>
        <taxon>Bacteria</taxon>
        <taxon>Bacillati</taxon>
        <taxon>Bacillota</taxon>
        <taxon>Bacilli</taxon>
        <taxon>Bacillales</taxon>
        <taxon>Bacillaceae</taxon>
        <taxon>Sutcliffiella</taxon>
    </lineage>
</organism>
<evidence type="ECO:0000313" key="2">
    <source>
        <dbReference type="Proteomes" id="UP000789833"/>
    </source>
</evidence>
<comment type="caution">
    <text evidence="1">The sequence shown here is derived from an EMBL/GenBank/DDBJ whole genome shotgun (WGS) entry which is preliminary data.</text>
</comment>
<protein>
    <recommendedName>
        <fullName evidence="3">N-acetyltransferase</fullName>
    </recommendedName>
</protein>
<reference evidence="1 2" key="1">
    <citation type="submission" date="2021-10" db="EMBL/GenBank/DDBJ databases">
        <authorList>
            <person name="Criscuolo A."/>
        </authorList>
    </citation>
    <scope>NUCLEOTIDE SEQUENCE [LARGE SCALE GENOMIC DNA]</scope>
    <source>
        <strain evidence="2">CIP 111883</strain>
    </source>
</reference>
<sequence length="253" mass="29839">MFSPKYIQSTWQKFNTFPMETLTKIWVHKRREEQRQRSVSQMKEDYEAYGITGNCFDLAIWLLDEFKKDRIEAYPIGHDIGSEEAHVAVMALDEKGNRFLCDLGDQWLSPILLDVNENFSHAKHSGFFPAADIQVIPSKETVEIHYHRPNGKMSRQHYDLQPIELEDFMRAAEISQNNIYPKPLLECRIPYKNETAHWEFYNWKSYLSTTEGIKNDKDLTGKLEGWVERIHAKTGYHRDFLLETLTAYKELDN</sequence>
<accession>A0ABN8AI34</accession>
<dbReference type="EMBL" id="CAKJTJ010000022">
    <property type="protein sequence ID" value="CAG9622495.1"/>
    <property type="molecule type" value="Genomic_DNA"/>
</dbReference>
<dbReference type="SUPFAM" id="SSF54001">
    <property type="entry name" value="Cysteine proteinases"/>
    <property type="match status" value="1"/>
</dbReference>
<keyword evidence="2" id="KW-1185">Reference proteome</keyword>
<dbReference type="RefSeq" id="WP_230503183.1">
    <property type="nucleotide sequence ID" value="NZ_CAKJTJ010000022.1"/>
</dbReference>
<gene>
    <name evidence="1" type="ORF">BACCIP111883_03286</name>
</gene>
<evidence type="ECO:0000313" key="1">
    <source>
        <dbReference type="EMBL" id="CAG9622495.1"/>
    </source>
</evidence>
<name>A0ABN8AI34_9BACI</name>